<dbReference type="Gene3D" id="3.30.420.40">
    <property type="match status" value="2"/>
</dbReference>
<sequence>MDPLSRNPEHTSSACWLVGVDIGGTTVSTVLLDECLRPHGELTVPTDLSSPDATMWCVVSAIEQTVALGDASRHLAAIGLGIPGQQDYEQGIVRIAVNLHWYDYPLIPRLTEHFGVPCAFENDVRAAALGVYRFDNPSGDQSIAYVSIGTGLAVGVILDGRLVRGRHGLAGEFGHMIVDPNGPLCNCGTRGCLETLVSATAVVRRAKEAIAQGAGGALAALEAITARAVYEAAATGDVVAQRIVDEVGVELARALRSVVLAYDVDGVVLGGGVTRAGERYLRPILAEWQRQRESSALARAVLRPEILRIADPTRNLGAWGAAALAADLMSRPGN</sequence>
<dbReference type="Pfam" id="PF00480">
    <property type="entry name" value="ROK"/>
    <property type="match status" value="1"/>
</dbReference>
<accession>A0A7C1FFW8</accession>
<proteinExistence type="inferred from homology"/>
<name>A0A7C1FFW8_9CHLR</name>
<dbReference type="EMBL" id="DSMG01000049">
    <property type="protein sequence ID" value="HDX30696.1"/>
    <property type="molecule type" value="Genomic_DNA"/>
</dbReference>
<gene>
    <name evidence="2" type="ORF">ENQ20_04290</name>
</gene>
<comment type="caution">
    <text evidence="2">The sequence shown here is derived from an EMBL/GenBank/DDBJ whole genome shotgun (WGS) entry which is preliminary data.</text>
</comment>
<reference evidence="2" key="1">
    <citation type="journal article" date="2020" name="mSystems">
        <title>Genome- and Community-Level Interaction Insights into Carbon Utilization and Element Cycling Functions of Hydrothermarchaeota in Hydrothermal Sediment.</title>
        <authorList>
            <person name="Zhou Z."/>
            <person name="Liu Y."/>
            <person name="Xu W."/>
            <person name="Pan J."/>
            <person name="Luo Z.H."/>
            <person name="Li M."/>
        </authorList>
    </citation>
    <scope>NUCLEOTIDE SEQUENCE [LARGE SCALE GENOMIC DNA]</scope>
    <source>
        <strain evidence="2">SpSt-289</strain>
    </source>
</reference>
<dbReference type="InterPro" id="IPR000600">
    <property type="entry name" value="ROK"/>
</dbReference>
<dbReference type="PANTHER" id="PTHR18964">
    <property type="entry name" value="ROK (REPRESSOR, ORF, KINASE) FAMILY"/>
    <property type="match status" value="1"/>
</dbReference>
<comment type="similarity">
    <text evidence="1">Belongs to the ROK (NagC/XylR) family.</text>
</comment>
<dbReference type="PANTHER" id="PTHR18964:SF149">
    <property type="entry name" value="BIFUNCTIONAL UDP-N-ACETYLGLUCOSAMINE 2-EPIMERASE_N-ACETYLMANNOSAMINE KINASE"/>
    <property type="match status" value="1"/>
</dbReference>
<dbReference type="SUPFAM" id="SSF53067">
    <property type="entry name" value="Actin-like ATPase domain"/>
    <property type="match status" value="1"/>
</dbReference>
<evidence type="ECO:0000256" key="1">
    <source>
        <dbReference type="ARBA" id="ARBA00006479"/>
    </source>
</evidence>
<dbReference type="AlphaFoldDB" id="A0A7C1FFW8"/>
<evidence type="ECO:0000313" key="2">
    <source>
        <dbReference type="EMBL" id="HDX30696.1"/>
    </source>
</evidence>
<protein>
    <submittedName>
        <fullName evidence="2">ROK family protein</fullName>
    </submittedName>
</protein>
<organism evidence="2">
    <name type="scientific">Caldilinea aerophila</name>
    <dbReference type="NCBI Taxonomy" id="133453"/>
    <lineage>
        <taxon>Bacteria</taxon>
        <taxon>Bacillati</taxon>
        <taxon>Chloroflexota</taxon>
        <taxon>Caldilineae</taxon>
        <taxon>Caldilineales</taxon>
        <taxon>Caldilineaceae</taxon>
        <taxon>Caldilinea</taxon>
    </lineage>
</organism>
<dbReference type="InterPro" id="IPR043129">
    <property type="entry name" value="ATPase_NBD"/>
</dbReference>